<dbReference type="KEGG" id="vg:5470184"/>
<dbReference type="Proteomes" id="UP000202420">
    <property type="component" value="Segment"/>
</dbReference>
<accession>A7K8X1</accession>
<organism evidence="1 2">
    <name type="scientific">Chlorovirus heliozoae</name>
    <dbReference type="NCBI Taxonomy" id="322019"/>
    <lineage>
        <taxon>Viruses</taxon>
        <taxon>Varidnaviria</taxon>
        <taxon>Bamfordvirae</taxon>
        <taxon>Nucleocytoviricota</taxon>
        <taxon>Megaviricetes</taxon>
        <taxon>Algavirales</taxon>
        <taxon>Phycodnaviridae</taxon>
        <taxon>Chlorovirus</taxon>
    </lineage>
</organism>
<keyword evidence="2" id="KW-1185">Reference proteome</keyword>
<evidence type="ECO:0000313" key="2">
    <source>
        <dbReference type="Proteomes" id="UP000202420"/>
    </source>
</evidence>
<sequence>MSFLHVRLGTPSTLPLKYHFIRSSTSLVMSRNPVATSSTFTNPSTGGSEFWTLRLKSMPIWRMSSGEPAVSFSLTRPQLMLFLAYTALLMCLLKRSRRSTLSGLNPMSLSMKRK</sequence>
<protein>
    <submittedName>
        <fullName evidence="1">Uncharacterized protein z361L</fullName>
    </submittedName>
</protein>
<name>A7K8X1_9PHYC</name>
<dbReference type="RefSeq" id="YP_001426842.1">
    <property type="nucleotide sequence ID" value="NC_008724.1"/>
</dbReference>
<dbReference type="GeneID" id="5470184"/>
<dbReference type="EMBL" id="EF101928">
    <property type="protein sequence ID" value="ABT16495.1"/>
    <property type="molecule type" value="Genomic_DNA"/>
</dbReference>
<evidence type="ECO:0000313" key="1">
    <source>
        <dbReference type="EMBL" id="ABT16495.1"/>
    </source>
</evidence>
<proteinExistence type="predicted"/>
<gene>
    <name evidence="1" type="primary">z361L</name>
    <name evidence="1" type="ORF">ATCV1_z361L</name>
</gene>
<reference evidence="1 2" key="1">
    <citation type="submission" date="2006-09" db="EMBL/GenBank/DDBJ databases">
        <title>Sequence and annotation of the 288-kb ATCV-1 virus that infects an endosymbiotic Chlorella strain of the heliozoon Acanthocystis turfacea.</title>
        <authorList>
            <person name="Fitzgerald L.A."/>
            <person name="Graves M.V."/>
            <person name="Li X."/>
            <person name="Pfitzner A.J.P."/>
            <person name="Hartigan J."/>
            <person name="Van Etten J.L."/>
        </authorList>
    </citation>
    <scope>NUCLEOTIDE SEQUENCE [LARGE SCALE GENOMIC DNA]</scope>
    <source>
        <strain evidence="1 2">ATCV-1</strain>
    </source>
</reference>